<dbReference type="InParanoid" id="A0A409XAK5"/>
<proteinExistence type="inferred from homology"/>
<evidence type="ECO:0000256" key="3">
    <source>
        <dbReference type="ARBA" id="ARBA00023002"/>
    </source>
</evidence>
<dbReference type="SUPFAM" id="SSF51735">
    <property type="entry name" value="NAD(P)-binding Rossmann-fold domains"/>
    <property type="match status" value="1"/>
</dbReference>
<dbReference type="Gene3D" id="3.40.50.720">
    <property type="entry name" value="NAD(P)-binding Rossmann-like Domain"/>
    <property type="match status" value="1"/>
</dbReference>
<keyword evidence="2" id="KW-0521">NADP</keyword>
<dbReference type="InterPro" id="IPR036291">
    <property type="entry name" value="NAD(P)-bd_dom_sf"/>
</dbReference>
<dbReference type="GO" id="GO:0016491">
    <property type="term" value="F:oxidoreductase activity"/>
    <property type="evidence" value="ECO:0007669"/>
    <property type="project" value="UniProtKB-KW"/>
</dbReference>
<protein>
    <submittedName>
        <fullName evidence="4">Uncharacterized protein</fullName>
    </submittedName>
</protein>
<accession>A0A409XAK5</accession>
<dbReference type="PANTHER" id="PTHR24320">
    <property type="entry name" value="RETINOL DEHYDROGENASE"/>
    <property type="match status" value="1"/>
</dbReference>
<dbReference type="OrthoDB" id="191139at2759"/>
<dbReference type="PANTHER" id="PTHR24320:SF282">
    <property type="entry name" value="WW DOMAIN-CONTAINING OXIDOREDUCTASE"/>
    <property type="match status" value="1"/>
</dbReference>
<keyword evidence="3" id="KW-0560">Oxidoreductase</keyword>
<comment type="caution">
    <text evidence="4">The sequence shown here is derived from an EMBL/GenBank/DDBJ whole genome shotgun (WGS) entry which is preliminary data.</text>
</comment>
<name>A0A409XAK5_9AGAR</name>
<reference evidence="4 5" key="1">
    <citation type="journal article" date="2018" name="Evol. Lett.">
        <title>Horizontal gene cluster transfer increased hallucinogenic mushroom diversity.</title>
        <authorList>
            <person name="Reynolds H.T."/>
            <person name="Vijayakumar V."/>
            <person name="Gluck-Thaler E."/>
            <person name="Korotkin H.B."/>
            <person name="Matheny P.B."/>
            <person name="Slot J.C."/>
        </authorList>
    </citation>
    <scope>NUCLEOTIDE SEQUENCE [LARGE SCALE GENOMIC DNA]</scope>
    <source>
        <strain evidence="4 5">2629</strain>
    </source>
</reference>
<organism evidence="4 5">
    <name type="scientific">Panaeolus cyanescens</name>
    <dbReference type="NCBI Taxonomy" id="181874"/>
    <lineage>
        <taxon>Eukaryota</taxon>
        <taxon>Fungi</taxon>
        <taxon>Dikarya</taxon>
        <taxon>Basidiomycota</taxon>
        <taxon>Agaricomycotina</taxon>
        <taxon>Agaricomycetes</taxon>
        <taxon>Agaricomycetidae</taxon>
        <taxon>Agaricales</taxon>
        <taxon>Agaricineae</taxon>
        <taxon>Galeropsidaceae</taxon>
        <taxon>Panaeolus</taxon>
    </lineage>
</organism>
<evidence type="ECO:0000313" key="4">
    <source>
        <dbReference type="EMBL" id="PPQ87707.1"/>
    </source>
</evidence>
<evidence type="ECO:0000256" key="1">
    <source>
        <dbReference type="ARBA" id="ARBA00006484"/>
    </source>
</evidence>
<dbReference type="AlphaFoldDB" id="A0A409XAK5"/>
<dbReference type="EMBL" id="NHTK01004215">
    <property type="protein sequence ID" value="PPQ87707.1"/>
    <property type="molecule type" value="Genomic_DNA"/>
</dbReference>
<dbReference type="Proteomes" id="UP000284842">
    <property type="component" value="Unassembled WGS sequence"/>
</dbReference>
<dbReference type="STRING" id="181874.A0A409XAK5"/>
<gene>
    <name evidence="4" type="ORF">CVT24_007309</name>
</gene>
<comment type="similarity">
    <text evidence="1">Belongs to the short-chain dehydrogenases/reductases (SDR) family.</text>
</comment>
<keyword evidence="5" id="KW-1185">Reference proteome</keyword>
<evidence type="ECO:0000313" key="5">
    <source>
        <dbReference type="Proteomes" id="UP000284842"/>
    </source>
</evidence>
<evidence type="ECO:0000256" key="2">
    <source>
        <dbReference type="ARBA" id="ARBA00022857"/>
    </source>
</evidence>
<sequence length="219" mass="24044">MYSGAQESVNIDQYGLPDLFVTNCVSPYLFNRTLIPILTATAKEDNSDVRIVNLSSGIHARARPTSLEGKTSISGPSDTVWSFPKRLELYGLCKLAVLLHTKQLQRVFAAESIPITCLAVNPGAINTVGATSFLGSIPYVSFALKLLGRYFFGTWRDGAMNVAWAAAGREINEAREHYYGKYVVPVAQISPPSAEASDERLARELWETLESIINEMIPS</sequence>